<gene>
    <name evidence="1" type="ORF">CFP56_027543</name>
</gene>
<name>A0AAW0JYI8_QUESU</name>
<protein>
    <submittedName>
        <fullName evidence="1">Uncharacterized protein</fullName>
    </submittedName>
</protein>
<keyword evidence="2" id="KW-1185">Reference proteome</keyword>
<evidence type="ECO:0000313" key="2">
    <source>
        <dbReference type="Proteomes" id="UP000237347"/>
    </source>
</evidence>
<dbReference type="Proteomes" id="UP000237347">
    <property type="component" value="Unassembled WGS sequence"/>
</dbReference>
<evidence type="ECO:0000313" key="1">
    <source>
        <dbReference type="EMBL" id="KAK7831266.1"/>
    </source>
</evidence>
<comment type="caution">
    <text evidence="1">The sequence shown here is derived from an EMBL/GenBank/DDBJ whole genome shotgun (WGS) entry which is preliminary data.</text>
</comment>
<sequence length="74" mass="8320">MDDTYLQSRKSGGWGREIIQKRKLFSEAMERVEYQGGDSGKPLTPDHFDTACSLEKTHVSKIGDLVHLDILRAG</sequence>
<proteinExistence type="predicted"/>
<reference evidence="1 2" key="1">
    <citation type="journal article" date="2018" name="Sci. Data">
        <title>The draft genome sequence of cork oak.</title>
        <authorList>
            <person name="Ramos A.M."/>
            <person name="Usie A."/>
            <person name="Barbosa P."/>
            <person name="Barros P.M."/>
            <person name="Capote T."/>
            <person name="Chaves I."/>
            <person name="Simoes F."/>
            <person name="Abreu I."/>
            <person name="Carrasquinho I."/>
            <person name="Faro C."/>
            <person name="Guimaraes J.B."/>
            <person name="Mendonca D."/>
            <person name="Nobrega F."/>
            <person name="Rodrigues L."/>
            <person name="Saibo N.J.M."/>
            <person name="Varela M.C."/>
            <person name="Egas C."/>
            <person name="Matos J."/>
            <person name="Miguel C.M."/>
            <person name="Oliveira M.M."/>
            <person name="Ricardo C.P."/>
            <person name="Goncalves S."/>
        </authorList>
    </citation>
    <scope>NUCLEOTIDE SEQUENCE [LARGE SCALE GENOMIC DNA]</scope>
    <source>
        <strain evidence="2">cv. HL8</strain>
    </source>
</reference>
<organism evidence="1 2">
    <name type="scientific">Quercus suber</name>
    <name type="common">Cork oak</name>
    <dbReference type="NCBI Taxonomy" id="58331"/>
    <lineage>
        <taxon>Eukaryota</taxon>
        <taxon>Viridiplantae</taxon>
        <taxon>Streptophyta</taxon>
        <taxon>Embryophyta</taxon>
        <taxon>Tracheophyta</taxon>
        <taxon>Spermatophyta</taxon>
        <taxon>Magnoliopsida</taxon>
        <taxon>eudicotyledons</taxon>
        <taxon>Gunneridae</taxon>
        <taxon>Pentapetalae</taxon>
        <taxon>rosids</taxon>
        <taxon>fabids</taxon>
        <taxon>Fagales</taxon>
        <taxon>Fagaceae</taxon>
        <taxon>Quercus</taxon>
    </lineage>
</organism>
<dbReference type="EMBL" id="PKMF04000448">
    <property type="protein sequence ID" value="KAK7831266.1"/>
    <property type="molecule type" value="Genomic_DNA"/>
</dbReference>
<accession>A0AAW0JYI8</accession>
<dbReference type="AlphaFoldDB" id="A0AAW0JYI8"/>